<dbReference type="GO" id="GO:0030674">
    <property type="term" value="F:protein-macromolecule adaptor activity"/>
    <property type="evidence" value="ECO:0007669"/>
    <property type="project" value="TreeGrafter"/>
</dbReference>
<gene>
    <name evidence="3" type="ORF">GGI25_003294</name>
</gene>
<dbReference type="OrthoDB" id="2333384at2759"/>
<feature type="domain" description="Arrestin C-terminal-like" evidence="2">
    <location>
        <begin position="166"/>
        <end position="319"/>
    </location>
</feature>
<dbReference type="SMART" id="SM01017">
    <property type="entry name" value="Arrestin_C"/>
    <property type="match status" value="1"/>
</dbReference>
<dbReference type="InterPro" id="IPR050357">
    <property type="entry name" value="Arrestin_domain-protein"/>
</dbReference>
<feature type="region of interest" description="Disordered" evidence="1">
    <location>
        <begin position="537"/>
        <end position="556"/>
    </location>
</feature>
<reference evidence="3" key="1">
    <citation type="submission" date="2022-07" db="EMBL/GenBank/DDBJ databases">
        <title>Phylogenomic reconstructions and comparative analyses of Kickxellomycotina fungi.</title>
        <authorList>
            <person name="Reynolds N.K."/>
            <person name="Stajich J.E."/>
            <person name="Barry K."/>
            <person name="Grigoriev I.V."/>
            <person name="Crous P."/>
            <person name="Smith M.E."/>
        </authorList>
    </citation>
    <scope>NUCLEOTIDE SEQUENCE</scope>
    <source>
        <strain evidence="3">NRRL 3115</strain>
    </source>
</reference>
<dbReference type="InterPro" id="IPR011022">
    <property type="entry name" value="Arrestin_C-like"/>
</dbReference>
<dbReference type="PANTHER" id="PTHR11188:SF17">
    <property type="entry name" value="FI21816P1"/>
    <property type="match status" value="1"/>
</dbReference>
<dbReference type="GO" id="GO:0005829">
    <property type="term" value="C:cytosol"/>
    <property type="evidence" value="ECO:0007669"/>
    <property type="project" value="TreeGrafter"/>
</dbReference>
<proteinExistence type="predicted"/>
<organism evidence="3 4">
    <name type="scientific">Coemansia spiralis</name>
    <dbReference type="NCBI Taxonomy" id="417178"/>
    <lineage>
        <taxon>Eukaryota</taxon>
        <taxon>Fungi</taxon>
        <taxon>Fungi incertae sedis</taxon>
        <taxon>Zoopagomycota</taxon>
        <taxon>Kickxellomycotina</taxon>
        <taxon>Kickxellomycetes</taxon>
        <taxon>Kickxellales</taxon>
        <taxon>Kickxellaceae</taxon>
        <taxon>Coemansia</taxon>
    </lineage>
</organism>
<feature type="region of interest" description="Disordered" evidence="1">
    <location>
        <begin position="379"/>
        <end position="436"/>
    </location>
</feature>
<evidence type="ECO:0000313" key="3">
    <source>
        <dbReference type="EMBL" id="KAJ2677074.1"/>
    </source>
</evidence>
<dbReference type="SUPFAM" id="SSF81296">
    <property type="entry name" value="E set domains"/>
    <property type="match status" value="1"/>
</dbReference>
<dbReference type="Proteomes" id="UP001151518">
    <property type="component" value="Unassembled WGS sequence"/>
</dbReference>
<dbReference type="EMBL" id="JANBTW010000035">
    <property type="protein sequence ID" value="KAJ2677074.1"/>
    <property type="molecule type" value="Genomic_DNA"/>
</dbReference>
<dbReference type="AlphaFoldDB" id="A0A9W8G276"/>
<feature type="compositionally biased region" description="Basic and acidic residues" evidence="1">
    <location>
        <begin position="460"/>
        <end position="469"/>
    </location>
</feature>
<dbReference type="InterPro" id="IPR014756">
    <property type="entry name" value="Ig_E-set"/>
</dbReference>
<comment type="caution">
    <text evidence="3">The sequence shown here is derived from an EMBL/GenBank/DDBJ whole genome shotgun (WGS) entry which is preliminary data.</text>
</comment>
<accession>A0A9W8G276</accession>
<evidence type="ECO:0000313" key="4">
    <source>
        <dbReference type="Proteomes" id="UP001151518"/>
    </source>
</evidence>
<dbReference type="InterPro" id="IPR014752">
    <property type="entry name" value="Arrestin-like_C"/>
</dbReference>
<dbReference type="GO" id="GO:0005886">
    <property type="term" value="C:plasma membrane"/>
    <property type="evidence" value="ECO:0007669"/>
    <property type="project" value="TreeGrafter"/>
</dbReference>
<sequence>MRSGPSLEIVLDKPELLVRGSFDEAAPVLLSGKLVVHIHEPLRARSLRLVFTGRIDTFLSQNLINTKDEHREIVRREWVFLEPQRPPTVWGSKRVFDFEMLVPGDNPETIVTALGRVRYQLHATLERPSFHANLTTSTDVHVKRGPMAGAPWALALMESIEATGDWNEQLDYRVSVPTRSLKDGEVFTTRFELEPRAKGLKLVAVGVLVKEYARYYSSTGEPLHRFSRVVARNENYISPAGICGVEPRRADDCLDLVEATSVQIPLAVPNAYGAIQYDVLTDVIEVRHRIKFLIKVRDTNMLIHSIFIAVPVSIMPVNARDDSSILPRYEAALSGPVIMRSGTQPPSYDAIDDARVEPGATVNGFPGPLHRSRSQFYLASPDHSPELHPADSPTMESAQALQGSDADSALPQRLSQSTNRSSTIGSRHTRTSSLHELFGNKLSDKVRSIFHSRTASGSRNMHEGDKEPGVRALTPPPPSRTRAETVGVRRSSVQPMCSPDGHRGAEVPLFGGRCSLGNEVDAVSGRPVIRPPPGVLIHDKHTSPHPPGTTPPLVIN</sequence>
<dbReference type="GO" id="GO:0031625">
    <property type="term" value="F:ubiquitin protein ligase binding"/>
    <property type="evidence" value="ECO:0007669"/>
    <property type="project" value="TreeGrafter"/>
</dbReference>
<dbReference type="Gene3D" id="2.60.40.640">
    <property type="match status" value="1"/>
</dbReference>
<feature type="compositionally biased region" description="Polar residues" evidence="1">
    <location>
        <begin position="413"/>
        <end position="434"/>
    </location>
</feature>
<protein>
    <recommendedName>
        <fullName evidence="2">Arrestin C-terminal-like domain-containing protein</fullName>
    </recommendedName>
</protein>
<evidence type="ECO:0000256" key="1">
    <source>
        <dbReference type="SAM" id="MobiDB-lite"/>
    </source>
</evidence>
<name>A0A9W8G276_9FUNG</name>
<dbReference type="GO" id="GO:0070086">
    <property type="term" value="P:ubiquitin-dependent endocytosis"/>
    <property type="evidence" value="ECO:0007669"/>
    <property type="project" value="TreeGrafter"/>
</dbReference>
<dbReference type="PANTHER" id="PTHR11188">
    <property type="entry name" value="ARRESTIN DOMAIN CONTAINING PROTEIN"/>
    <property type="match status" value="1"/>
</dbReference>
<evidence type="ECO:0000259" key="2">
    <source>
        <dbReference type="SMART" id="SM01017"/>
    </source>
</evidence>
<feature type="region of interest" description="Disordered" evidence="1">
    <location>
        <begin position="452"/>
        <end position="500"/>
    </location>
</feature>
<dbReference type="Pfam" id="PF02752">
    <property type="entry name" value="Arrestin_C"/>
    <property type="match status" value="1"/>
</dbReference>